<evidence type="ECO:0000313" key="7">
    <source>
        <dbReference type="EMBL" id="CAI8033548.1"/>
    </source>
</evidence>
<dbReference type="Gene3D" id="1.25.40.20">
    <property type="entry name" value="Ankyrin repeat-containing domain"/>
    <property type="match status" value="6"/>
</dbReference>
<dbReference type="PROSITE" id="PS51125">
    <property type="entry name" value="NHL"/>
    <property type="match status" value="2"/>
</dbReference>
<feature type="repeat" description="ANK" evidence="3">
    <location>
        <begin position="899"/>
        <end position="923"/>
    </location>
</feature>
<dbReference type="InterPro" id="IPR036770">
    <property type="entry name" value="Ankyrin_rpt-contain_sf"/>
</dbReference>
<dbReference type="GO" id="GO:0004672">
    <property type="term" value="F:protein kinase activity"/>
    <property type="evidence" value="ECO:0007669"/>
    <property type="project" value="InterPro"/>
</dbReference>
<keyword evidence="2 3" id="KW-0040">ANK repeat</keyword>
<feature type="repeat" description="ANK" evidence="3">
    <location>
        <begin position="593"/>
        <end position="615"/>
    </location>
</feature>
<feature type="binding site" evidence="5">
    <location>
        <position position="1075"/>
    </location>
    <ligand>
        <name>ATP</name>
        <dbReference type="ChEBI" id="CHEBI:30616"/>
    </ligand>
</feature>
<dbReference type="EMBL" id="CASHTH010002676">
    <property type="protein sequence ID" value="CAI8033548.1"/>
    <property type="molecule type" value="Genomic_DNA"/>
</dbReference>
<proteinExistence type="predicted"/>
<dbReference type="InterPro" id="IPR008266">
    <property type="entry name" value="Tyr_kinase_AS"/>
</dbReference>
<keyword evidence="8" id="KW-1185">Reference proteome</keyword>
<dbReference type="InterPro" id="IPR002110">
    <property type="entry name" value="Ankyrin_rpt"/>
</dbReference>
<dbReference type="PANTHER" id="PTHR24173:SF74">
    <property type="entry name" value="ANKYRIN REPEAT DOMAIN-CONTAINING PROTEIN 16"/>
    <property type="match status" value="1"/>
</dbReference>
<feature type="repeat" description="NHL" evidence="4">
    <location>
        <begin position="92"/>
        <end position="134"/>
    </location>
</feature>
<feature type="repeat" description="ANK" evidence="3">
    <location>
        <begin position="525"/>
        <end position="547"/>
    </location>
</feature>
<dbReference type="PROSITE" id="PS50297">
    <property type="entry name" value="ANK_REP_REGION"/>
    <property type="match status" value="12"/>
</dbReference>
<evidence type="ECO:0000256" key="4">
    <source>
        <dbReference type="PROSITE-ProRule" id="PRU00504"/>
    </source>
</evidence>
<feature type="repeat" description="ANK" evidence="3">
    <location>
        <begin position="491"/>
        <end position="513"/>
    </location>
</feature>
<organism evidence="7 8">
    <name type="scientific">Geodia barretti</name>
    <name type="common">Barrett's horny sponge</name>
    <dbReference type="NCBI Taxonomy" id="519541"/>
    <lineage>
        <taxon>Eukaryota</taxon>
        <taxon>Metazoa</taxon>
        <taxon>Porifera</taxon>
        <taxon>Demospongiae</taxon>
        <taxon>Heteroscleromorpha</taxon>
        <taxon>Tetractinellida</taxon>
        <taxon>Astrophorina</taxon>
        <taxon>Geodiidae</taxon>
        <taxon>Geodia</taxon>
    </lineage>
</organism>
<dbReference type="SMART" id="SM00248">
    <property type="entry name" value="ANK"/>
    <property type="match status" value="18"/>
</dbReference>
<dbReference type="CDD" id="cd05819">
    <property type="entry name" value="NHL"/>
    <property type="match status" value="1"/>
</dbReference>
<dbReference type="Pfam" id="PF12796">
    <property type="entry name" value="Ank_2"/>
    <property type="match status" value="6"/>
</dbReference>
<keyword evidence="5" id="KW-0547">Nucleotide-binding</keyword>
<dbReference type="Pfam" id="PF00069">
    <property type="entry name" value="Pkinase"/>
    <property type="match status" value="1"/>
</dbReference>
<evidence type="ECO:0000256" key="2">
    <source>
        <dbReference type="ARBA" id="ARBA00023043"/>
    </source>
</evidence>
<gene>
    <name evidence="7" type="ORF">GBAR_LOCUS18916</name>
</gene>
<dbReference type="PROSITE" id="PS50011">
    <property type="entry name" value="PROTEIN_KINASE_DOM"/>
    <property type="match status" value="1"/>
</dbReference>
<dbReference type="InterPro" id="IPR000719">
    <property type="entry name" value="Prot_kinase_dom"/>
</dbReference>
<feature type="repeat" description="ANK" evidence="3">
    <location>
        <begin position="967"/>
        <end position="988"/>
    </location>
</feature>
<keyword evidence="1" id="KW-0677">Repeat</keyword>
<feature type="repeat" description="NHL" evidence="4">
    <location>
        <begin position="138"/>
        <end position="181"/>
    </location>
</feature>
<dbReference type="SUPFAM" id="SSF63829">
    <property type="entry name" value="Calcium-dependent phosphotriesterase"/>
    <property type="match status" value="1"/>
</dbReference>
<evidence type="ECO:0000259" key="6">
    <source>
        <dbReference type="PROSITE" id="PS50011"/>
    </source>
</evidence>
<evidence type="ECO:0000256" key="1">
    <source>
        <dbReference type="ARBA" id="ARBA00022737"/>
    </source>
</evidence>
<dbReference type="Gene3D" id="2.120.10.30">
    <property type="entry name" value="TolB, C-terminal domain"/>
    <property type="match status" value="2"/>
</dbReference>
<dbReference type="InterPro" id="IPR017441">
    <property type="entry name" value="Protein_kinase_ATP_BS"/>
</dbReference>
<dbReference type="InterPro" id="IPR011042">
    <property type="entry name" value="6-blade_b-propeller_TolB-like"/>
</dbReference>
<dbReference type="Pfam" id="PF00023">
    <property type="entry name" value="Ank"/>
    <property type="match status" value="1"/>
</dbReference>
<feature type="repeat" description="ANK" evidence="3">
    <location>
        <begin position="865"/>
        <end position="887"/>
    </location>
</feature>
<protein>
    <submittedName>
        <fullName evidence="7">Ankyrin-1</fullName>
    </submittedName>
</protein>
<dbReference type="SUPFAM" id="SSF48403">
    <property type="entry name" value="Ankyrin repeat"/>
    <property type="match status" value="3"/>
</dbReference>
<dbReference type="PROSITE" id="PS50088">
    <property type="entry name" value="ANK_REPEAT"/>
    <property type="match status" value="12"/>
</dbReference>
<sequence>PVTTIPNLEKPYGIALRKSGEIVITEWGGDRVSILDNRGQTFLMFGERGETPESMTYPAGVAVDKEEKYIYVSSEHKLQKFSSQGELKKCVGNEKGGKKGEFYEFDDPRGLAIYEDNLYVSDRNNHRIQVFDLDLNFVRSIGSCGNGINEFNEPFDVKFDTSGNMYVAEFSNKRVQVIDSKTGQFVRFIGEEDANKHATSFLRRTMADKNYNKELHVVTSRSQSGTPRGATALTLTLLLFQACASGDIVLVTNLVSERNATPFSKDESGRTPLGVTCEAGHVQVAKYLIETEGVSPGFRGTDGATPLHSAARGGHLTVVRYLVDEKGVDPSSRDREGLSPLDYAKNNVREFLICCNVRGSKGNRFLPVDASVSFASTNTSVSCHSPIVLPFVGPPLTERLMSGVLTNSTKYNALTHNKPCPEGSRALLNASQNGDLTRVKKLVDDRHIDPMACRDENNSTPLHLASSQGHLVIMRYFVNTKHCDPESTDNDKNTPLHLAALGGHLSVVQYLINEKGCNPMGKGDKGMTALHCACKAGSFNVVKFLVEERKVDVSSPDDSGATPLHVAAQFSPLDIVKYLVEKHDCDVGCMNHYGLTPLHGAAASGKLNTVQYLIDEQGCDPMCRGWMGVTPVHSACEAGSLDTVKWLVDSKNVDCAIQCDDGCTPLHAAAQFGALDLVRYLVEEKHCDYECKDKYGNTPLMHAAAGNKVETLKYLIGEKGCDPMVRGMNGLGLFHCACITGALPVVKYLIEEKKLDPFCVDEHGITPLHVAAQFGTLPLVRLLSEHPTYVADFKDNFGNTLLLQAVHGGKLDIAKYLVDEKGCNALCTGMNGLTTIHLACQLGRLDMVKYLAEKGKVDASCRDGDGATPLHTAAQFGTLDTVRYLVQERCLDVEDRDGVGNTALHCAVLGGKLENLQYLMRDGGCDPMSRGQNGYTPLHCACVTGDVVIVKYLLNNPRVKPSFPDGTGASPLHLAAHYGHLSVLKLMIGENLCDPGIKNQDGLTPKDVAETWGHTQVKSYLSSIENTASTNLTKIVETELKMYIKKATPTGVVLGSGTYGSVIELASAGEILAGKSFRAFSDVKQLSLVAQLCGELNMMMQLSHKNIVQCKGVSLLVDHPLPLLLMERMMTSLHAYLLKPDNSDIPVKRKASILLDTASGLEYLHSRTPAVIHRDLTATNVLLDSQLTAKITDFGNSRIIDLDPGATPETLTSIPGTLEYMPPEAQGEDYDPSLDVFSFGHLSLFTVIQSPVHPLLPPNYTDSRKKVRTVIEVKRRERFLEKAKQILPEGHSLLKLIEDCLQNRPALRPRSKELVAQLKEILFSLGGSAGEAEGQTGR</sequence>
<dbReference type="Gene3D" id="1.10.510.10">
    <property type="entry name" value="Transferase(Phosphotransferase) domain 1"/>
    <property type="match status" value="1"/>
</dbReference>
<feature type="repeat" description="ANK" evidence="3">
    <location>
        <begin position="831"/>
        <end position="855"/>
    </location>
</feature>
<feature type="repeat" description="ANK" evidence="3">
    <location>
        <begin position="763"/>
        <end position="783"/>
    </location>
</feature>
<comment type="caution">
    <text evidence="7">The sequence shown here is derived from an EMBL/GenBank/DDBJ whole genome shotgun (WGS) entry which is preliminary data.</text>
</comment>
<feature type="repeat" description="ANK" evidence="3">
    <location>
        <begin position="559"/>
        <end position="582"/>
    </location>
</feature>
<feature type="repeat" description="ANK" evidence="3">
    <location>
        <begin position="933"/>
        <end position="956"/>
    </location>
</feature>
<dbReference type="InterPro" id="IPR001258">
    <property type="entry name" value="NHL_repeat"/>
</dbReference>
<reference evidence="7" key="1">
    <citation type="submission" date="2023-03" db="EMBL/GenBank/DDBJ databases">
        <authorList>
            <person name="Steffen K."/>
            <person name="Cardenas P."/>
        </authorList>
    </citation>
    <scope>NUCLEOTIDE SEQUENCE</scope>
</reference>
<dbReference type="Pfam" id="PF17170">
    <property type="entry name" value="DUF5128"/>
    <property type="match status" value="1"/>
</dbReference>
<dbReference type="Pfam" id="PF13637">
    <property type="entry name" value="Ank_4"/>
    <property type="match status" value="1"/>
</dbReference>
<dbReference type="PROSITE" id="PS00109">
    <property type="entry name" value="PROTEIN_KINASE_TYR"/>
    <property type="match status" value="1"/>
</dbReference>
<evidence type="ECO:0000256" key="3">
    <source>
        <dbReference type="PROSITE-ProRule" id="PRU00023"/>
    </source>
</evidence>
<dbReference type="GO" id="GO:0005524">
    <property type="term" value="F:ATP binding"/>
    <property type="evidence" value="ECO:0007669"/>
    <property type="project" value="UniProtKB-UniRule"/>
</dbReference>
<feature type="domain" description="Protein kinase" evidence="6">
    <location>
        <begin position="1048"/>
        <end position="1323"/>
    </location>
</feature>
<dbReference type="Proteomes" id="UP001174909">
    <property type="component" value="Unassembled WGS sequence"/>
</dbReference>
<feature type="non-terminal residue" evidence="7">
    <location>
        <position position="1"/>
    </location>
</feature>
<feature type="repeat" description="ANK" evidence="3">
    <location>
        <begin position="302"/>
        <end position="335"/>
    </location>
</feature>
<keyword evidence="5" id="KW-0067">ATP-binding</keyword>
<evidence type="ECO:0000313" key="8">
    <source>
        <dbReference type="Proteomes" id="UP001174909"/>
    </source>
</evidence>
<feature type="repeat" description="ANK" evidence="3">
    <location>
        <begin position="661"/>
        <end position="683"/>
    </location>
</feature>
<name>A0AA35WTT8_GEOBA</name>
<dbReference type="PROSITE" id="PS00107">
    <property type="entry name" value="PROTEIN_KINASE_ATP"/>
    <property type="match status" value="1"/>
</dbReference>
<dbReference type="PANTHER" id="PTHR24173">
    <property type="entry name" value="ANKYRIN REPEAT CONTAINING"/>
    <property type="match status" value="1"/>
</dbReference>
<dbReference type="SUPFAM" id="SSF56112">
    <property type="entry name" value="Protein kinase-like (PK-like)"/>
    <property type="match status" value="1"/>
</dbReference>
<accession>A0AA35WTT8</accession>
<dbReference type="InterPro" id="IPR011009">
    <property type="entry name" value="Kinase-like_dom_sf"/>
</dbReference>
<evidence type="ECO:0000256" key="5">
    <source>
        <dbReference type="PROSITE-ProRule" id="PRU10141"/>
    </source>
</evidence>